<dbReference type="KEGG" id="sxn:IAG42_34030"/>
<evidence type="ECO:0000313" key="3">
    <source>
        <dbReference type="EMBL" id="QNS08143.1"/>
    </source>
</evidence>
<dbReference type="SUPFAM" id="SSF55031">
    <property type="entry name" value="Bacterial exopeptidase dimerisation domain"/>
    <property type="match status" value="1"/>
</dbReference>
<dbReference type="EMBL" id="CP061281">
    <property type="protein sequence ID" value="QNS08143.1"/>
    <property type="molecule type" value="Genomic_DNA"/>
</dbReference>
<dbReference type="CDD" id="cd03887">
    <property type="entry name" value="M20_Acy1L2"/>
    <property type="match status" value="1"/>
</dbReference>
<dbReference type="PIRSF" id="PIRSF037226">
    <property type="entry name" value="Amidohydrolase_ACY1L2_prd"/>
    <property type="match status" value="1"/>
</dbReference>
<dbReference type="GO" id="GO:0016805">
    <property type="term" value="F:dipeptidase activity"/>
    <property type="evidence" value="ECO:0007669"/>
    <property type="project" value="InterPro"/>
</dbReference>
<proteinExistence type="inferred from homology"/>
<gene>
    <name evidence="3" type="ORF">IAG42_34030</name>
</gene>
<name>A0A7H1BHD8_9ACTN</name>
<evidence type="ECO:0000313" key="4">
    <source>
        <dbReference type="Proteomes" id="UP000516428"/>
    </source>
</evidence>
<dbReference type="GO" id="GO:0071713">
    <property type="term" value="F:para-aminobenzoyl-glutamate hydrolase activity"/>
    <property type="evidence" value="ECO:0007669"/>
    <property type="project" value="TreeGrafter"/>
</dbReference>
<dbReference type="InterPro" id="IPR017439">
    <property type="entry name" value="Amidohydrolase"/>
</dbReference>
<reference evidence="3 4" key="1">
    <citation type="submission" date="2020-09" db="EMBL/GenBank/DDBJ databases">
        <title>A novel species.</title>
        <authorList>
            <person name="Gao J."/>
        </authorList>
    </citation>
    <scope>NUCLEOTIDE SEQUENCE [LARGE SCALE GENOMIC DNA]</scope>
    <source>
        <strain evidence="3 4">CRXT-Y-14</strain>
    </source>
</reference>
<dbReference type="InterPro" id="IPR036264">
    <property type="entry name" value="Bact_exopeptidase_dim_dom"/>
</dbReference>
<feature type="domain" description="Peptidase M20 dimerisation" evidence="2">
    <location>
        <begin position="175"/>
        <end position="267"/>
    </location>
</feature>
<comment type="similarity">
    <text evidence="1">Belongs to the peptidase M20A family.</text>
</comment>
<sequence length="403" mass="41617">MTAPAPAPDTLREAVLHAVRTYAGQLTELSHGLHDDAEPALQEHRSAARVAALLDTAGFTVVRPLAGLPTALQATYGTGDLVVAFCAEYDALPGLGHACGHNVNGAASVGAALGLAAVADRLGITVRLIGTPAEEDIGGKVLLLESGVFDDVAVAMMAHAAPEDSVGASSLAIGAWDVAFHGRPAHAALAPWEGVNALDALTVAQTAIGLLRQQLPPGSLVHGVITAGGDAVNVIPELTRARYEIRAPDLEQLALVRDRVHACFEAGALATGARLELEPHGKDFAELRQDGRLTEAYTAAARSLGRDPRSRHGETMASTDMGNVSRLVPSIHPTIGYDTGGAKQHTAEFAAYGKSPGADRAVLDAAAAMALTAVTAAGDPDQRRRLLDGVAARRPGLVDARPR</sequence>
<dbReference type="InterPro" id="IPR011650">
    <property type="entry name" value="Peptidase_M20_dimer"/>
</dbReference>
<dbReference type="RefSeq" id="WP_188340804.1">
    <property type="nucleotide sequence ID" value="NZ_CP061281.1"/>
</dbReference>
<accession>A0A7H1BHD8</accession>
<dbReference type="FunFam" id="3.30.70.360:FF:000004">
    <property type="entry name" value="Peptidase M20 domain-containing protein 2"/>
    <property type="match status" value="1"/>
</dbReference>
<dbReference type="Pfam" id="PF01546">
    <property type="entry name" value="Peptidase_M20"/>
    <property type="match status" value="1"/>
</dbReference>
<keyword evidence="4" id="KW-1185">Reference proteome</keyword>
<dbReference type="SUPFAM" id="SSF53187">
    <property type="entry name" value="Zn-dependent exopeptidases"/>
    <property type="match status" value="1"/>
</dbReference>
<dbReference type="InterPro" id="IPR002933">
    <property type="entry name" value="Peptidase_M20"/>
</dbReference>
<dbReference type="PANTHER" id="PTHR30575">
    <property type="entry name" value="PEPTIDASE M20"/>
    <property type="match status" value="1"/>
</dbReference>
<dbReference type="Gene3D" id="3.30.70.360">
    <property type="match status" value="1"/>
</dbReference>
<dbReference type="PANTHER" id="PTHR30575:SF0">
    <property type="entry name" value="XAA-ARG DIPEPTIDASE"/>
    <property type="match status" value="1"/>
</dbReference>
<dbReference type="GO" id="GO:0005737">
    <property type="term" value="C:cytoplasm"/>
    <property type="evidence" value="ECO:0007669"/>
    <property type="project" value="TreeGrafter"/>
</dbReference>
<dbReference type="NCBIfam" id="TIGR01891">
    <property type="entry name" value="amidohydrolases"/>
    <property type="match status" value="1"/>
</dbReference>
<dbReference type="Gene3D" id="3.40.630.10">
    <property type="entry name" value="Zn peptidases"/>
    <property type="match status" value="1"/>
</dbReference>
<dbReference type="InterPro" id="IPR052030">
    <property type="entry name" value="Peptidase_M20/M20A_hydrolases"/>
</dbReference>
<evidence type="ECO:0000256" key="1">
    <source>
        <dbReference type="PIRNR" id="PIRNR037226"/>
    </source>
</evidence>
<dbReference type="Pfam" id="PF07687">
    <property type="entry name" value="M20_dimer"/>
    <property type="match status" value="1"/>
</dbReference>
<dbReference type="Proteomes" id="UP000516428">
    <property type="component" value="Chromosome"/>
</dbReference>
<protein>
    <recommendedName>
        <fullName evidence="1">Peptidase M20 domain-containing protein 2</fullName>
    </recommendedName>
</protein>
<dbReference type="InterPro" id="IPR017144">
    <property type="entry name" value="Xaa-Arg_dipeptidase"/>
</dbReference>
<evidence type="ECO:0000259" key="2">
    <source>
        <dbReference type="Pfam" id="PF07687"/>
    </source>
</evidence>
<dbReference type="GO" id="GO:0046657">
    <property type="term" value="P:folic acid catabolic process"/>
    <property type="evidence" value="ECO:0007669"/>
    <property type="project" value="TreeGrafter"/>
</dbReference>
<dbReference type="AlphaFoldDB" id="A0A7H1BHD8"/>
<organism evidence="3 4">
    <name type="scientific">Streptomyces xanthii</name>
    <dbReference type="NCBI Taxonomy" id="2768069"/>
    <lineage>
        <taxon>Bacteria</taxon>
        <taxon>Bacillati</taxon>
        <taxon>Actinomycetota</taxon>
        <taxon>Actinomycetes</taxon>
        <taxon>Kitasatosporales</taxon>
        <taxon>Streptomycetaceae</taxon>
        <taxon>Streptomyces</taxon>
    </lineage>
</organism>